<organism evidence="1 2">
    <name type="scientific">Allohahella marinimesophila</name>
    <dbReference type="NCBI Taxonomy" id="1054972"/>
    <lineage>
        <taxon>Bacteria</taxon>
        <taxon>Pseudomonadati</taxon>
        <taxon>Pseudomonadota</taxon>
        <taxon>Gammaproteobacteria</taxon>
        <taxon>Oceanospirillales</taxon>
        <taxon>Hahellaceae</taxon>
        <taxon>Allohahella</taxon>
    </lineage>
</organism>
<dbReference type="EMBL" id="BAABBO010000021">
    <property type="protein sequence ID" value="GAA3977789.1"/>
    <property type="molecule type" value="Genomic_DNA"/>
</dbReference>
<gene>
    <name evidence="1" type="ORF">GCM10022278_38180</name>
</gene>
<reference evidence="2" key="1">
    <citation type="journal article" date="2019" name="Int. J. Syst. Evol. Microbiol.">
        <title>The Global Catalogue of Microorganisms (GCM) 10K type strain sequencing project: providing services to taxonomists for standard genome sequencing and annotation.</title>
        <authorList>
            <consortium name="The Broad Institute Genomics Platform"/>
            <consortium name="The Broad Institute Genome Sequencing Center for Infectious Disease"/>
            <person name="Wu L."/>
            <person name="Ma J."/>
        </authorList>
    </citation>
    <scope>NUCLEOTIDE SEQUENCE [LARGE SCALE GENOMIC DNA]</scope>
    <source>
        <strain evidence="2">JCM 17555</strain>
    </source>
</reference>
<dbReference type="Proteomes" id="UP001501337">
    <property type="component" value="Unassembled WGS sequence"/>
</dbReference>
<name>A0ABP7QAH8_9GAMM</name>
<sequence length="53" mass="5691">MDNLTGIELLKIMLAEGEQSGKSDSGYESFIAELEADANQALSFEANPSRSDP</sequence>
<keyword evidence="2" id="KW-1185">Reference proteome</keyword>
<proteinExistence type="predicted"/>
<protein>
    <submittedName>
        <fullName evidence="1">Uncharacterized protein</fullName>
    </submittedName>
</protein>
<dbReference type="RefSeq" id="WP_344809401.1">
    <property type="nucleotide sequence ID" value="NZ_BAABBO010000021.1"/>
</dbReference>
<accession>A0ABP7QAH8</accession>
<comment type="caution">
    <text evidence="1">The sequence shown here is derived from an EMBL/GenBank/DDBJ whole genome shotgun (WGS) entry which is preliminary data.</text>
</comment>
<evidence type="ECO:0000313" key="2">
    <source>
        <dbReference type="Proteomes" id="UP001501337"/>
    </source>
</evidence>
<evidence type="ECO:0000313" key="1">
    <source>
        <dbReference type="EMBL" id="GAA3977789.1"/>
    </source>
</evidence>